<dbReference type="EMBL" id="AZBU02000012">
    <property type="protein sequence ID" value="TKR59395.1"/>
    <property type="molecule type" value="Genomic_DNA"/>
</dbReference>
<evidence type="ECO:0000256" key="1">
    <source>
        <dbReference type="ARBA" id="ARBA00004370"/>
    </source>
</evidence>
<feature type="transmembrane region" description="Helical" evidence="5">
    <location>
        <begin position="108"/>
        <end position="131"/>
    </location>
</feature>
<feature type="transmembrane region" description="Helical" evidence="5">
    <location>
        <begin position="37"/>
        <end position="57"/>
    </location>
</feature>
<dbReference type="Gene3D" id="1.20.1070.10">
    <property type="entry name" value="Rhodopsin 7-helix transmembrane proteins"/>
    <property type="match status" value="1"/>
</dbReference>
<dbReference type="Proteomes" id="UP000298663">
    <property type="component" value="Unassembled WGS sequence"/>
</dbReference>
<feature type="domain" description="G-protein coupled receptors family 1 profile" evidence="6">
    <location>
        <begin position="49"/>
        <end position="338"/>
    </location>
</feature>
<keyword evidence="8" id="KW-1185">Reference proteome</keyword>
<dbReference type="InterPro" id="IPR053219">
    <property type="entry name" value="GPCR_Dmsr-1"/>
</dbReference>
<dbReference type="CDD" id="cd14978">
    <property type="entry name" value="7tmA_FMRFamide_R-like"/>
    <property type="match status" value="1"/>
</dbReference>
<feature type="transmembrane region" description="Helical" evidence="5">
    <location>
        <begin position="152"/>
        <end position="171"/>
    </location>
</feature>
<dbReference type="SUPFAM" id="SSF81321">
    <property type="entry name" value="Family A G protein-coupled receptor-like"/>
    <property type="match status" value="1"/>
</dbReference>
<keyword evidence="2 5" id="KW-0812">Transmembrane</keyword>
<evidence type="ECO:0000256" key="3">
    <source>
        <dbReference type="ARBA" id="ARBA00022989"/>
    </source>
</evidence>
<feature type="transmembrane region" description="Helical" evidence="5">
    <location>
        <begin position="226"/>
        <end position="251"/>
    </location>
</feature>
<evidence type="ECO:0000313" key="7">
    <source>
        <dbReference type="EMBL" id="TKR59395.1"/>
    </source>
</evidence>
<dbReference type="PANTHER" id="PTHR46273:SF4">
    <property type="entry name" value="AT19640P"/>
    <property type="match status" value="1"/>
</dbReference>
<dbReference type="PANTHER" id="PTHR46273">
    <property type="entry name" value="MYOSUPPRESSIN RECEPTOR 1, ISOFORM B-RELATED"/>
    <property type="match status" value="1"/>
</dbReference>
<proteinExistence type="predicted"/>
<sequence length="428" mass="48017">MSQTCSGLNESIIHEARSYYNELLGDYVAAYNVIHVYIYQFLCVVGVLANISIIVVLLRPVMRKNPFNLFLIAIAVCDMTLMATYFIYKQIEMCHPWYFSYSWIVFTHAYAVFSVFVHSLSLWLTVVMAVLRFLVLKGTSAPRSGLPKMNNFQAATISIIIAIFLTFLGSAPNMLRYQIRDGGTRAVPLSCLSPKSKYAQYYSQGDMVHAYTLGQPSFWSCSWERFSFWTVGLMLKLIPCVALTVFMTLLVKMLMEAKERRNRLCRGSMPSSGGKSQAERTTSMLVVIVAVFLITEAPQGILVFATGVQPTVQIAMQLLGNVIDLLSLVNSSVNFILCAMMSHLFRRQFLLTFGICCPQTSENVSGAQMPPPRKRKMLISSKFCLRQEKSSSAIQLSNDNELGPQETLLTKTATENGFNTRENGNSMH</sequence>
<dbReference type="PRINTS" id="PR00237">
    <property type="entry name" value="GPCRRHODOPSN"/>
</dbReference>
<name>A0A4V5ZXD1_STECR</name>
<gene>
    <name evidence="7" type="ORF">L596_029072</name>
</gene>
<keyword evidence="3 5" id="KW-1133">Transmembrane helix</keyword>
<dbReference type="GO" id="GO:0008528">
    <property type="term" value="F:G protein-coupled peptide receptor activity"/>
    <property type="evidence" value="ECO:0007669"/>
    <property type="project" value="InterPro"/>
</dbReference>
<evidence type="ECO:0000259" key="6">
    <source>
        <dbReference type="PROSITE" id="PS50262"/>
    </source>
</evidence>
<dbReference type="Pfam" id="PF10324">
    <property type="entry name" value="7TM_GPCR_Srw"/>
    <property type="match status" value="1"/>
</dbReference>
<evidence type="ECO:0000256" key="5">
    <source>
        <dbReference type="SAM" id="Phobius"/>
    </source>
</evidence>
<dbReference type="STRING" id="34508.A0A4V5ZXD1"/>
<comment type="subcellular location">
    <subcellularLocation>
        <location evidence="1">Membrane</location>
    </subcellularLocation>
</comment>
<evidence type="ECO:0000313" key="8">
    <source>
        <dbReference type="Proteomes" id="UP000298663"/>
    </source>
</evidence>
<accession>A0A4V5ZXD1</accession>
<organism evidence="7 8">
    <name type="scientific">Steinernema carpocapsae</name>
    <name type="common">Entomopathogenic nematode</name>
    <dbReference type="NCBI Taxonomy" id="34508"/>
    <lineage>
        <taxon>Eukaryota</taxon>
        <taxon>Metazoa</taxon>
        <taxon>Ecdysozoa</taxon>
        <taxon>Nematoda</taxon>
        <taxon>Chromadorea</taxon>
        <taxon>Rhabditida</taxon>
        <taxon>Tylenchina</taxon>
        <taxon>Panagrolaimomorpha</taxon>
        <taxon>Strongyloidoidea</taxon>
        <taxon>Steinernematidae</taxon>
        <taxon>Steinernema</taxon>
    </lineage>
</organism>
<feature type="transmembrane region" description="Helical" evidence="5">
    <location>
        <begin position="285"/>
        <end position="305"/>
    </location>
</feature>
<reference evidence="7 8" key="1">
    <citation type="journal article" date="2015" name="Genome Biol.">
        <title>Comparative genomics of Steinernema reveals deeply conserved gene regulatory networks.</title>
        <authorList>
            <person name="Dillman A.R."/>
            <person name="Macchietto M."/>
            <person name="Porter C.F."/>
            <person name="Rogers A."/>
            <person name="Williams B."/>
            <person name="Antoshechkin I."/>
            <person name="Lee M.M."/>
            <person name="Goodwin Z."/>
            <person name="Lu X."/>
            <person name="Lewis E.E."/>
            <person name="Goodrich-Blair H."/>
            <person name="Stock S.P."/>
            <person name="Adams B.J."/>
            <person name="Sternberg P.W."/>
            <person name="Mortazavi A."/>
        </authorList>
    </citation>
    <scope>NUCLEOTIDE SEQUENCE [LARGE SCALE GENOMIC DNA]</scope>
    <source>
        <strain evidence="7 8">ALL</strain>
    </source>
</reference>
<feature type="transmembrane region" description="Helical" evidence="5">
    <location>
        <begin position="325"/>
        <end position="345"/>
    </location>
</feature>
<feature type="transmembrane region" description="Helical" evidence="5">
    <location>
        <begin position="69"/>
        <end position="88"/>
    </location>
</feature>
<dbReference type="AlphaFoldDB" id="A0A4V5ZXD1"/>
<dbReference type="GO" id="GO:0005886">
    <property type="term" value="C:plasma membrane"/>
    <property type="evidence" value="ECO:0007669"/>
    <property type="project" value="TreeGrafter"/>
</dbReference>
<comment type="caution">
    <text evidence="7">The sequence shown here is derived from an EMBL/GenBank/DDBJ whole genome shotgun (WGS) entry which is preliminary data.</text>
</comment>
<reference evidence="7 8" key="2">
    <citation type="journal article" date="2019" name="G3 (Bethesda)">
        <title>Hybrid Assembly of the Genome of the Entomopathogenic Nematode Steinernema carpocapsae Identifies the X-Chromosome.</title>
        <authorList>
            <person name="Serra L."/>
            <person name="Macchietto M."/>
            <person name="Macias-Munoz A."/>
            <person name="McGill C.J."/>
            <person name="Rodriguez I.M."/>
            <person name="Rodriguez B."/>
            <person name="Murad R."/>
            <person name="Mortazavi A."/>
        </authorList>
    </citation>
    <scope>NUCLEOTIDE SEQUENCE [LARGE SCALE GENOMIC DNA]</scope>
    <source>
        <strain evidence="7 8">ALL</strain>
    </source>
</reference>
<protein>
    <recommendedName>
        <fullName evidence="6">G-protein coupled receptors family 1 profile domain-containing protein</fullName>
    </recommendedName>
</protein>
<dbReference type="InterPro" id="IPR017452">
    <property type="entry name" value="GPCR_Rhodpsn_7TM"/>
</dbReference>
<evidence type="ECO:0000256" key="4">
    <source>
        <dbReference type="ARBA" id="ARBA00023136"/>
    </source>
</evidence>
<dbReference type="InterPro" id="IPR000276">
    <property type="entry name" value="GPCR_Rhodpsn"/>
</dbReference>
<dbReference type="PROSITE" id="PS50262">
    <property type="entry name" value="G_PROTEIN_RECEP_F1_2"/>
    <property type="match status" value="1"/>
</dbReference>
<evidence type="ECO:0000256" key="2">
    <source>
        <dbReference type="ARBA" id="ARBA00022692"/>
    </source>
</evidence>
<keyword evidence="4 5" id="KW-0472">Membrane</keyword>
<dbReference type="InterPro" id="IPR019427">
    <property type="entry name" value="7TM_GPCR_serpentine_rcpt_Srw"/>
</dbReference>
<dbReference type="OrthoDB" id="5864054at2759"/>